<evidence type="ECO:0000313" key="1">
    <source>
        <dbReference type="EMBL" id="OXU28409.1"/>
    </source>
</evidence>
<dbReference type="AlphaFoldDB" id="A0A232FD86"/>
<evidence type="ECO:0000313" key="2">
    <source>
        <dbReference type="Proteomes" id="UP000215335"/>
    </source>
</evidence>
<dbReference type="EMBL" id="NNAY01000435">
    <property type="protein sequence ID" value="OXU28409.1"/>
    <property type="molecule type" value="Genomic_DNA"/>
</dbReference>
<reference evidence="1 2" key="1">
    <citation type="journal article" date="2017" name="Curr. Biol.">
        <title>The Evolution of Venom by Co-option of Single-Copy Genes.</title>
        <authorList>
            <person name="Martinson E.O."/>
            <person name="Mrinalini"/>
            <person name="Kelkar Y.D."/>
            <person name="Chang C.H."/>
            <person name="Werren J.H."/>
        </authorList>
    </citation>
    <scope>NUCLEOTIDE SEQUENCE [LARGE SCALE GENOMIC DNA]</scope>
    <source>
        <strain evidence="1 2">Alberta</strain>
        <tissue evidence="1">Whole body</tissue>
    </source>
</reference>
<name>A0A232FD86_9HYME</name>
<protein>
    <submittedName>
        <fullName evidence="1">Uncharacterized protein</fullName>
    </submittedName>
</protein>
<gene>
    <name evidence="1" type="ORF">TSAR_000838</name>
</gene>
<sequence length="182" mass="21868">MLPRPKFSTRVERMCIRTALHAFRKVDDFKHFINNQTLYNKADIPRIDNFQIGLTRNYFANLPVVPNKYLIKYTEYNCTEIINMAQTGYLTPQAFLYFDRRGYIQNDTNVPILYHHSRHQSNKTITFYPNNPSLKYSTTMPAIDNKINHKITKKYYWLVDDGKYHDKVRRRRDLSPFPFLDF</sequence>
<dbReference type="Proteomes" id="UP000215335">
    <property type="component" value="Unassembled WGS sequence"/>
</dbReference>
<comment type="caution">
    <text evidence="1">The sequence shown here is derived from an EMBL/GenBank/DDBJ whole genome shotgun (WGS) entry which is preliminary data.</text>
</comment>
<accession>A0A232FD86</accession>
<dbReference type="OrthoDB" id="8046321at2759"/>
<organism evidence="1 2">
    <name type="scientific">Trichomalopsis sarcophagae</name>
    <dbReference type="NCBI Taxonomy" id="543379"/>
    <lineage>
        <taxon>Eukaryota</taxon>
        <taxon>Metazoa</taxon>
        <taxon>Ecdysozoa</taxon>
        <taxon>Arthropoda</taxon>
        <taxon>Hexapoda</taxon>
        <taxon>Insecta</taxon>
        <taxon>Pterygota</taxon>
        <taxon>Neoptera</taxon>
        <taxon>Endopterygota</taxon>
        <taxon>Hymenoptera</taxon>
        <taxon>Apocrita</taxon>
        <taxon>Proctotrupomorpha</taxon>
        <taxon>Chalcidoidea</taxon>
        <taxon>Pteromalidae</taxon>
        <taxon>Pteromalinae</taxon>
        <taxon>Trichomalopsis</taxon>
    </lineage>
</organism>
<proteinExistence type="predicted"/>
<keyword evidence="2" id="KW-1185">Reference proteome</keyword>